<accession>A0A069D6Y1</accession>
<dbReference type="InterPro" id="IPR045619">
    <property type="entry name" value="DUF6443"/>
</dbReference>
<dbReference type="Pfam" id="PF20041">
    <property type="entry name" value="DUF6443"/>
    <property type="match status" value="1"/>
</dbReference>
<dbReference type="EMBL" id="BAJS01000038">
    <property type="protein sequence ID" value="GAK38110.1"/>
    <property type="molecule type" value="Genomic_DNA"/>
</dbReference>
<keyword evidence="3" id="KW-1185">Reference proteome</keyword>
<organism evidence="2 3">
    <name type="scientific">Bacteroides graminisolvens DSM 19988 = JCM 15093</name>
    <dbReference type="NCBI Taxonomy" id="1121097"/>
    <lineage>
        <taxon>Bacteria</taxon>
        <taxon>Pseudomonadati</taxon>
        <taxon>Bacteroidota</taxon>
        <taxon>Bacteroidia</taxon>
        <taxon>Bacteroidales</taxon>
        <taxon>Bacteroidaceae</taxon>
        <taxon>Bacteroides</taxon>
    </lineage>
</organism>
<evidence type="ECO:0000259" key="1">
    <source>
        <dbReference type="Pfam" id="PF20041"/>
    </source>
</evidence>
<reference evidence="2 3" key="1">
    <citation type="journal article" date="2015" name="Microbes Environ.">
        <title>Distribution and evolution of nitrogen fixation genes in the phylum bacteroidetes.</title>
        <authorList>
            <person name="Inoue J."/>
            <person name="Oshima K."/>
            <person name="Suda W."/>
            <person name="Sakamoto M."/>
            <person name="Iino T."/>
            <person name="Noda S."/>
            <person name="Hongoh Y."/>
            <person name="Hattori M."/>
            <person name="Ohkuma M."/>
        </authorList>
    </citation>
    <scope>NUCLEOTIDE SEQUENCE [LARGE SCALE GENOMIC DNA]</scope>
    <source>
        <strain evidence="2 3">JCM 15093</strain>
    </source>
</reference>
<dbReference type="Proteomes" id="UP000027601">
    <property type="component" value="Unassembled WGS sequence"/>
</dbReference>
<gene>
    <name evidence="2" type="ORF">JCM15093_3410</name>
</gene>
<evidence type="ECO:0000313" key="3">
    <source>
        <dbReference type="Proteomes" id="UP000027601"/>
    </source>
</evidence>
<dbReference type="AlphaFoldDB" id="A0A069D6Y1"/>
<comment type="caution">
    <text evidence="2">The sequence shown here is derived from an EMBL/GenBank/DDBJ whole genome shotgun (WGS) entry which is preliminary data.</text>
</comment>
<name>A0A069D6Y1_9BACE</name>
<protein>
    <submittedName>
        <fullName evidence="2">Cell well associated RhsD protein</fullName>
    </submittedName>
</protein>
<evidence type="ECO:0000313" key="2">
    <source>
        <dbReference type="EMBL" id="GAK38110.1"/>
    </source>
</evidence>
<dbReference type="eggNOG" id="COG3209">
    <property type="taxonomic scope" value="Bacteria"/>
</dbReference>
<sequence length="160" mass="17867">MADYQEYDEVGRESKKWLPASVSGNNGSFVPLNTLRIYASGSYPREIKPYTLPVYESSPLNRVLEQYGPGQAWQNNPRRAKTAYLTNISGNDTLNCIYYKSTTASADTLVTIVNGGNYETAQLYVLRTTDEDGNPSFEFKDKLGQVVLTRHNVPEENGAL</sequence>
<feature type="domain" description="DUF6443" evidence="1">
    <location>
        <begin position="4"/>
        <end position="85"/>
    </location>
</feature>
<proteinExistence type="predicted"/>